<dbReference type="Pfam" id="PF13609">
    <property type="entry name" value="Porin_4"/>
    <property type="match status" value="1"/>
</dbReference>
<protein>
    <recommendedName>
        <fullName evidence="1">Porin domain-containing protein</fullName>
    </recommendedName>
</protein>
<dbReference type="InterPro" id="IPR033900">
    <property type="entry name" value="Gram_neg_porin_domain"/>
</dbReference>
<evidence type="ECO:0000259" key="1">
    <source>
        <dbReference type="Pfam" id="PF13609"/>
    </source>
</evidence>
<dbReference type="HOGENOM" id="CLU_037013_0_0_5"/>
<keyword evidence="3" id="KW-1185">Reference proteome</keyword>
<dbReference type="Gene3D" id="2.40.160.10">
    <property type="entry name" value="Porin"/>
    <property type="match status" value="1"/>
</dbReference>
<proteinExistence type="predicted"/>
<organism evidence="2 3">
    <name type="scientific">Hyphomicrobium denitrificans (strain ATCC 51888 / DSM 1869 / NCIMB 11706 / TK 0415)</name>
    <dbReference type="NCBI Taxonomy" id="582899"/>
    <lineage>
        <taxon>Bacteria</taxon>
        <taxon>Pseudomonadati</taxon>
        <taxon>Pseudomonadota</taxon>
        <taxon>Alphaproteobacteria</taxon>
        <taxon>Hyphomicrobiales</taxon>
        <taxon>Hyphomicrobiaceae</taxon>
        <taxon>Hyphomicrobium</taxon>
    </lineage>
</organism>
<name>D8JTF5_HYPDA</name>
<sequence precursor="true">MTRRLGLRHALCLGVAGALIGGWVLPANSADLGGNCCADLEERIAELEATTARKGNRKVSLTVSGWISEQVAFWDDGTKSNVYVGTNPVEQSRVRFIGEAKIDKDWSAGYVIELGVFGGNGGKWDQNTPDGTNPNSVSVRKSSWFLKNNQLGKVTIGQDGTSTYHLLDDADTTMTRNFFDGEGPPDYQASFFARSGGSFIPGPAGGSNLRWSDIARGFNNSTPGDNGRRNIVRYDSPTIAGFSYTASWGEDDIWDTALIYKGGFGDFEINGRAGYGHSSDETNNLCHTGPAGFRADCEWWGVSGFIQHKPTGLFLFSGYGQQIDNTRAADVTTGNPALVDKTDDTWFVQGGIETKWIALGKTNLFVNYRHDSPGSNVAKGTLRTEDAEIDYISGGVAQYLEAAETMLYLVYQHADGDVQVAGEANRTNIDSLQQVIAGAKVNF</sequence>
<dbReference type="InterPro" id="IPR023614">
    <property type="entry name" value="Porin_dom_sf"/>
</dbReference>
<dbReference type="EMBL" id="CP002083">
    <property type="protein sequence ID" value="ADJ24473.1"/>
    <property type="molecule type" value="Genomic_DNA"/>
</dbReference>
<feature type="domain" description="Porin" evidence="1">
    <location>
        <begin position="60"/>
        <end position="417"/>
    </location>
</feature>
<reference evidence="3" key="1">
    <citation type="journal article" date="2011" name="J. Bacteriol.">
        <title>Genome sequences of eight morphologically diverse alphaproteobacteria.</title>
        <authorList>
            <consortium name="US DOE Joint Genome Institute"/>
            <person name="Brown P.J."/>
            <person name="Kysela D.T."/>
            <person name="Buechlein A."/>
            <person name="Hemmerich C."/>
            <person name="Brun Y.V."/>
        </authorList>
    </citation>
    <scope>NUCLEOTIDE SEQUENCE [LARGE SCALE GENOMIC DNA]</scope>
    <source>
        <strain evidence="3">ATCC 51888 / DSM 1869 / NCIB 11706 / TK 0415</strain>
    </source>
</reference>
<dbReference type="SUPFAM" id="SSF56935">
    <property type="entry name" value="Porins"/>
    <property type="match status" value="1"/>
</dbReference>
<accession>D8JTF5</accession>
<dbReference type="eggNOG" id="COG3203">
    <property type="taxonomic scope" value="Bacteria"/>
</dbReference>
<evidence type="ECO:0000313" key="2">
    <source>
        <dbReference type="EMBL" id="ADJ24473.1"/>
    </source>
</evidence>
<dbReference type="Proteomes" id="UP000002033">
    <property type="component" value="Chromosome"/>
</dbReference>
<evidence type="ECO:0000313" key="3">
    <source>
        <dbReference type="Proteomes" id="UP000002033"/>
    </source>
</evidence>
<dbReference type="GO" id="GO:0016020">
    <property type="term" value="C:membrane"/>
    <property type="evidence" value="ECO:0007669"/>
    <property type="project" value="InterPro"/>
</dbReference>
<dbReference type="GO" id="GO:0015288">
    <property type="term" value="F:porin activity"/>
    <property type="evidence" value="ECO:0007669"/>
    <property type="project" value="InterPro"/>
</dbReference>
<dbReference type="RefSeq" id="WP_013216632.1">
    <property type="nucleotide sequence ID" value="NC_014313.1"/>
</dbReference>
<dbReference type="OrthoDB" id="974738at2"/>
<dbReference type="KEGG" id="hdn:Hden_2677"/>
<gene>
    <name evidence="2" type="ordered locus">Hden_2677</name>
</gene>
<dbReference type="AlphaFoldDB" id="D8JTF5"/>
<dbReference type="STRING" id="582899.Hden_2677"/>